<keyword evidence="2" id="KW-1185">Reference proteome</keyword>
<dbReference type="EMBL" id="WNYA01019647">
    <property type="protein sequence ID" value="KAG8538631.1"/>
    <property type="molecule type" value="Genomic_DNA"/>
</dbReference>
<evidence type="ECO:0000313" key="2">
    <source>
        <dbReference type="Proteomes" id="UP000824782"/>
    </source>
</evidence>
<dbReference type="AlphaFoldDB" id="A0AAV6YPP6"/>
<protein>
    <submittedName>
        <fullName evidence="1">Uncharacterized protein</fullName>
    </submittedName>
</protein>
<organism evidence="1 2">
    <name type="scientific">Engystomops pustulosus</name>
    <name type="common">Tungara frog</name>
    <name type="synonym">Physalaemus pustulosus</name>
    <dbReference type="NCBI Taxonomy" id="76066"/>
    <lineage>
        <taxon>Eukaryota</taxon>
        <taxon>Metazoa</taxon>
        <taxon>Chordata</taxon>
        <taxon>Craniata</taxon>
        <taxon>Vertebrata</taxon>
        <taxon>Euteleostomi</taxon>
        <taxon>Amphibia</taxon>
        <taxon>Batrachia</taxon>
        <taxon>Anura</taxon>
        <taxon>Neobatrachia</taxon>
        <taxon>Hyloidea</taxon>
        <taxon>Leptodactylidae</taxon>
        <taxon>Leiuperinae</taxon>
        <taxon>Engystomops</taxon>
    </lineage>
</organism>
<comment type="caution">
    <text evidence="1">The sequence shown here is derived from an EMBL/GenBank/DDBJ whole genome shotgun (WGS) entry which is preliminary data.</text>
</comment>
<reference evidence="1" key="1">
    <citation type="thesis" date="2020" institute="ProQuest LLC" country="789 East Eisenhower Parkway, Ann Arbor, MI, USA">
        <title>Comparative Genomics and Chromosome Evolution.</title>
        <authorList>
            <person name="Mudd A.B."/>
        </authorList>
    </citation>
    <scope>NUCLEOTIDE SEQUENCE</scope>
    <source>
        <strain evidence="1">237g6f4</strain>
        <tissue evidence="1">Blood</tissue>
    </source>
</reference>
<proteinExistence type="predicted"/>
<accession>A0AAV6YPP6</accession>
<gene>
    <name evidence="1" type="ORF">GDO81_022311</name>
</gene>
<sequence length="94" mass="10216">MEARESLHLSCRVTGGNTLSLVLCQSVSLAGVIHVLELRVKTSTSAPLRGPCSTEHPIQYTSPTTPCAWTSCTTRTCRTCLGTHRVHTVLHEMP</sequence>
<name>A0AAV6YPP6_ENGPU</name>
<dbReference type="Proteomes" id="UP000824782">
    <property type="component" value="Unassembled WGS sequence"/>
</dbReference>
<evidence type="ECO:0000313" key="1">
    <source>
        <dbReference type="EMBL" id="KAG8538631.1"/>
    </source>
</evidence>